<dbReference type="Gene3D" id="2.40.50.100">
    <property type="match status" value="1"/>
</dbReference>
<dbReference type="InterPro" id="IPR058637">
    <property type="entry name" value="YknX-like_C"/>
</dbReference>
<feature type="coiled-coil region" evidence="1">
    <location>
        <begin position="103"/>
        <end position="144"/>
    </location>
</feature>
<reference evidence="5 6" key="1">
    <citation type="submission" date="2019-04" db="EMBL/GenBank/DDBJ databases">
        <title>Draft genome sequence of Youngimonas vesicularis.</title>
        <authorList>
            <person name="Hameed A."/>
        </authorList>
    </citation>
    <scope>NUCLEOTIDE SEQUENCE [LARGE SCALE GENOMIC DNA]</scope>
    <source>
        <strain evidence="5 6">CC-AMW-E</strain>
    </source>
</reference>
<keyword evidence="2" id="KW-0472">Membrane</keyword>
<dbReference type="Gene3D" id="2.40.420.20">
    <property type="match status" value="1"/>
</dbReference>
<dbReference type="Pfam" id="PF25876">
    <property type="entry name" value="HH_MFP_RND"/>
    <property type="match status" value="1"/>
</dbReference>
<dbReference type="InterPro" id="IPR058624">
    <property type="entry name" value="MdtA-like_HH"/>
</dbReference>
<keyword evidence="2" id="KW-1133">Transmembrane helix</keyword>
<proteinExistence type="predicted"/>
<keyword evidence="1" id="KW-0175">Coiled coil</keyword>
<protein>
    <submittedName>
        <fullName evidence="5">HlyD family efflux transporter periplasmic adaptor subunit</fullName>
    </submittedName>
</protein>
<evidence type="ECO:0000313" key="6">
    <source>
        <dbReference type="Proteomes" id="UP000306113"/>
    </source>
</evidence>
<organism evidence="5 6">
    <name type="scientific">Thalassobius vesicularis</name>
    <dbReference type="NCBI Taxonomy" id="1294297"/>
    <lineage>
        <taxon>Bacteria</taxon>
        <taxon>Pseudomonadati</taxon>
        <taxon>Pseudomonadota</taxon>
        <taxon>Alphaproteobacteria</taxon>
        <taxon>Rhodobacterales</taxon>
        <taxon>Roseobacteraceae</taxon>
        <taxon>Thalassovita</taxon>
    </lineage>
</organism>
<comment type="caution">
    <text evidence="5">The sequence shown here is derived from an EMBL/GenBank/DDBJ whole genome shotgun (WGS) entry which is preliminary data.</text>
</comment>
<dbReference type="SUPFAM" id="SSF111369">
    <property type="entry name" value="HlyD-like secretion proteins"/>
    <property type="match status" value="1"/>
</dbReference>
<evidence type="ECO:0000256" key="2">
    <source>
        <dbReference type="SAM" id="Phobius"/>
    </source>
</evidence>
<keyword evidence="2" id="KW-0812">Transmembrane</keyword>
<dbReference type="GO" id="GO:0015562">
    <property type="term" value="F:efflux transmembrane transporter activity"/>
    <property type="evidence" value="ECO:0007669"/>
    <property type="project" value="TreeGrafter"/>
</dbReference>
<dbReference type="Pfam" id="PF25989">
    <property type="entry name" value="YknX_C"/>
    <property type="match status" value="1"/>
</dbReference>
<accession>A0A4S3MC00</accession>
<dbReference type="EMBL" id="SSMD01000001">
    <property type="protein sequence ID" value="THD76293.1"/>
    <property type="molecule type" value="Genomic_DNA"/>
</dbReference>
<evidence type="ECO:0000313" key="5">
    <source>
        <dbReference type="EMBL" id="THD76293.1"/>
    </source>
</evidence>
<gene>
    <name evidence="5" type="ORF">E7681_00165</name>
</gene>
<dbReference type="AlphaFoldDB" id="A0A4S3MC00"/>
<dbReference type="PANTHER" id="PTHR30469">
    <property type="entry name" value="MULTIDRUG RESISTANCE PROTEIN MDTA"/>
    <property type="match status" value="1"/>
</dbReference>
<evidence type="ECO:0000256" key="1">
    <source>
        <dbReference type="SAM" id="Coils"/>
    </source>
</evidence>
<feature type="transmembrane region" description="Helical" evidence="2">
    <location>
        <begin position="9"/>
        <end position="28"/>
    </location>
</feature>
<dbReference type="RefSeq" id="WP_136337238.1">
    <property type="nucleotide sequence ID" value="NZ_SSMD01000001.1"/>
</dbReference>
<dbReference type="Gene3D" id="1.10.287.470">
    <property type="entry name" value="Helix hairpin bin"/>
    <property type="match status" value="1"/>
</dbReference>
<feature type="domain" description="YknX-like C-terminal permuted SH3-like" evidence="4">
    <location>
        <begin position="337"/>
        <end position="405"/>
    </location>
</feature>
<dbReference type="OrthoDB" id="9791520at2"/>
<sequence>MAEHKHSRLGMTLAAGVVVAGALTYAFWPRPTLVDMGAVTEAPLQVTIDEEGRTRVHEPYVVSTPIAGRMMRLTLEPGDRVERGDVVARLLPTSPSALDARSREQARANVTAAEAALRVAEADLNKARADRDLAQANLERTKRLFDSGIVSHAALDSDERSAKAANAALDTARAAISMRVAELNNARAALISFDDSGLAEAIEAEQGEVLPLKAPVPGAILQIMQRSEVTLPAGTPILEIGNVETDLEVLAELLSTDAVRIAPGDAVIIDNWGGDIPLQGEVARIEPWGFTKVSALGVEEQRVNVTVRFLSPWEDRKALGHGFRVEVRIVTWAQDKALTVPAGALFRDGPDAWALFVVQDGVAVQRRVGVAANNGLVAAITEGVNAGDVIVLYPPAGLTDGQKVARRSAYQ</sequence>
<feature type="domain" description="Multidrug resistance protein MdtA-like alpha-helical hairpin" evidence="3">
    <location>
        <begin position="117"/>
        <end position="177"/>
    </location>
</feature>
<evidence type="ECO:0000259" key="4">
    <source>
        <dbReference type="Pfam" id="PF25989"/>
    </source>
</evidence>
<dbReference type="PANTHER" id="PTHR30469:SF15">
    <property type="entry name" value="HLYD FAMILY OF SECRETION PROTEINS"/>
    <property type="match status" value="1"/>
</dbReference>
<evidence type="ECO:0000259" key="3">
    <source>
        <dbReference type="Pfam" id="PF25876"/>
    </source>
</evidence>
<name>A0A4S3MC00_9RHOB</name>
<dbReference type="Proteomes" id="UP000306113">
    <property type="component" value="Unassembled WGS sequence"/>
</dbReference>
<keyword evidence="6" id="KW-1185">Reference proteome</keyword>
<dbReference type="GO" id="GO:1990281">
    <property type="term" value="C:efflux pump complex"/>
    <property type="evidence" value="ECO:0007669"/>
    <property type="project" value="TreeGrafter"/>
</dbReference>